<accession>A0A0A9ERM3</accession>
<dbReference type="AlphaFoldDB" id="A0A0A9ERM3"/>
<reference evidence="1" key="1">
    <citation type="submission" date="2014-09" db="EMBL/GenBank/DDBJ databases">
        <authorList>
            <person name="Magalhaes I.L.F."/>
            <person name="Oliveira U."/>
            <person name="Santos F.R."/>
            <person name="Vidigal T.H.D.A."/>
            <person name="Brescovit A.D."/>
            <person name="Santos A.J."/>
        </authorList>
    </citation>
    <scope>NUCLEOTIDE SEQUENCE</scope>
    <source>
        <tissue evidence="1">Shoot tissue taken approximately 20 cm above the soil surface</tissue>
    </source>
</reference>
<proteinExistence type="predicted"/>
<protein>
    <submittedName>
        <fullName evidence="1">Uncharacterized protein</fullName>
    </submittedName>
</protein>
<sequence>MCDIFAAPSSTAASGAGSLPFCFFCTGAPPPPPPPFSSSPERSRLLPVRLAPMAAASAPPVQL</sequence>
<dbReference type="EMBL" id="GBRH01194486">
    <property type="protein sequence ID" value="JAE03410.1"/>
    <property type="molecule type" value="Transcribed_RNA"/>
</dbReference>
<name>A0A0A9ERM3_ARUDO</name>
<organism evidence="1">
    <name type="scientific">Arundo donax</name>
    <name type="common">Giant reed</name>
    <name type="synonym">Donax arundinaceus</name>
    <dbReference type="NCBI Taxonomy" id="35708"/>
    <lineage>
        <taxon>Eukaryota</taxon>
        <taxon>Viridiplantae</taxon>
        <taxon>Streptophyta</taxon>
        <taxon>Embryophyta</taxon>
        <taxon>Tracheophyta</taxon>
        <taxon>Spermatophyta</taxon>
        <taxon>Magnoliopsida</taxon>
        <taxon>Liliopsida</taxon>
        <taxon>Poales</taxon>
        <taxon>Poaceae</taxon>
        <taxon>PACMAD clade</taxon>
        <taxon>Arundinoideae</taxon>
        <taxon>Arundineae</taxon>
        <taxon>Arundo</taxon>
    </lineage>
</organism>
<reference evidence="1" key="2">
    <citation type="journal article" date="2015" name="Data Brief">
        <title>Shoot transcriptome of the giant reed, Arundo donax.</title>
        <authorList>
            <person name="Barrero R.A."/>
            <person name="Guerrero F.D."/>
            <person name="Moolhuijzen P."/>
            <person name="Goolsby J.A."/>
            <person name="Tidwell J."/>
            <person name="Bellgard S.E."/>
            <person name="Bellgard M.I."/>
        </authorList>
    </citation>
    <scope>NUCLEOTIDE SEQUENCE</scope>
    <source>
        <tissue evidence="1">Shoot tissue taken approximately 20 cm above the soil surface</tissue>
    </source>
</reference>
<evidence type="ECO:0000313" key="1">
    <source>
        <dbReference type="EMBL" id="JAE03410.1"/>
    </source>
</evidence>